<protein>
    <submittedName>
        <fullName evidence="1">DUF262 domain-containing protein</fullName>
    </submittedName>
</protein>
<keyword evidence="2" id="KW-1185">Reference proteome</keyword>
<sequence length="41" mass="4819">MSQLTVDQKNIRTLLQDEDADFLIPDYQRPYAWGEDECSTL</sequence>
<gene>
    <name evidence="1" type="ORF">NVS32_10565</name>
</gene>
<dbReference type="EMBL" id="JANSKA010000010">
    <property type="protein sequence ID" value="MCR9037387.1"/>
    <property type="molecule type" value="Genomic_DNA"/>
</dbReference>
<evidence type="ECO:0000313" key="1">
    <source>
        <dbReference type="EMBL" id="MCR9037387.1"/>
    </source>
</evidence>
<evidence type="ECO:0000313" key="2">
    <source>
        <dbReference type="Proteomes" id="UP001204320"/>
    </source>
</evidence>
<dbReference type="RefSeq" id="WP_258499782.1">
    <property type="nucleotide sequence ID" value="NZ_JANSKA010000010.1"/>
</dbReference>
<proteinExistence type="predicted"/>
<name>A0ABT1ZB05_9ACTN</name>
<organism evidence="1 2">
    <name type="scientific">Tractidigestivibacter montrealensis</name>
    <dbReference type="NCBI Taxonomy" id="2972466"/>
    <lineage>
        <taxon>Bacteria</taxon>
        <taxon>Bacillati</taxon>
        <taxon>Actinomycetota</taxon>
        <taxon>Coriobacteriia</taxon>
        <taxon>Coriobacteriales</taxon>
        <taxon>Atopobiaceae</taxon>
        <taxon>Tractidigestivibacter</taxon>
    </lineage>
</organism>
<dbReference type="Proteomes" id="UP001204320">
    <property type="component" value="Unassembled WGS sequence"/>
</dbReference>
<reference evidence="1 2" key="1">
    <citation type="submission" date="2022-08" db="EMBL/GenBank/DDBJ databases">
        <title>Tractidigestivibacter montrealensis type strain KD21.</title>
        <authorList>
            <person name="Diop K."/>
            <person name="Richard C."/>
            <person name="Routy B."/>
        </authorList>
    </citation>
    <scope>NUCLEOTIDE SEQUENCE [LARGE SCALE GENOMIC DNA]</scope>
    <source>
        <strain evidence="1 2">KD21</strain>
    </source>
</reference>
<comment type="caution">
    <text evidence="1">The sequence shown here is derived from an EMBL/GenBank/DDBJ whole genome shotgun (WGS) entry which is preliminary data.</text>
</comment>
<accession>A0ABT1ZB05</accession>